<proteinExistence type="predicted"/>
<keyword evidence="5 6" id="KW-0460">Magnesium</keyword>
<dbReference type="Gene3D" id="3.40.190.80">
    <property type="match status" value="1"/>
</dbReference>
<dbReference type="InterPro" id="IPR000760">
    <property type="entry name" value="Inositol_monophosphatase-like"/>
</dbReference>
<dbReference type="InterPro" id="IPR020550">
    <property type="entry name" value="Inositol_monophosphatase_CS"/>
</dbReference>
<dbReference type="PANTHER" id="PTHR20854:SF4">
    <property type="entry name" value="INOSITOL-1-MONOPHOSPHATASE-RELATED"/>
    <property type="match status" value="1"/>
</dbReference>
<evidence type="ECO:0000256" key="5">
    <source>
        <dbReference type="ARBA" id="ARBA00022842"/>
    </source>
</evidence>
<dbReference type="GO" id="GO:0007165">
    <property type="term" value="P:signal transduction"/>
    <property type="evidence" value="ECO:0007669"/>
    <property type="project" value="TreeGrafter"/>
</dbReference>
<feature type="binding site" evidence="6">
    <location>
        <position position="93"/>
    </location>
    <ligand>
        <name>Mg(2+)</name>
        <dbReference type="ChEBI" id="CHEBI:18420"/>
        <label>2</label>
    </ligand>
</feature>
<dbReference type="PROSITE" id="PS00630">
    <property type="entry name" value="IMP_2"/>
    <property type="match status" value="1"/>
</dbReference>
<comment type="caution">
    <text evidence="7">The sequence shown here is derived from an EMBL/GenBank/DDBJ whole genome shotgun (WGS) entry which is preliminary data.</text>
</comment>
<dbReference type="GO" id="GO:0006020">
    <property type="term" value="P:inositol metabolic process"/>
    <property type="evidence" value="ECO:0007669"/>
    <property type="project" value="TreeGrafter"/>
</dbReference>
<evidence type="ECO:0000313" key="7">
    <source>
        <dbReference type="EMBL" id="RCV59443.1"/>
    </source>
</evidence>
<organism evidence="7 8">
    <name type="scientific">Marinitenerispora sediminis</name>
    <dbReference type="NCBI Taxonomy" id="1931232"/>
    <lineage>
        <taxon>Bacteria</taxon>
        <taxon>Bacillati</taxon>
        <taxon>Actinomycetota</taxon>
        <taxon>Actinomycetes</taxon>
        <taxon>Streptosporangiales</taxon>
        <taxon>Nocardiopsidaceae</taxon>
        <taxon>Marinitenerispora</taxon>
    </lineage>
</organism>
<evidence type="ECO:0000256" key="1">
    <source>
        <dbReference type="ARBA" id="ARBA00001033"/>
    </source>
</evidence>
<dbReference type="PROSITE" id="PS00629">
    <property type="entry name" value="IMP_1"/>
    <property type="match status" value="1"/>
</dbReference>
<dbReference type="GO" id="GO:0046854">
    <property type="term" value="P:phosphatidylinositol phosphate biosynthetic process"/>
    <property type="evidence" value="ECO:0007669"/>
    <property type="project" value="InterPro"/>
</dbReference>
<dbReference type="RefSeq" id="WP_114398417.1">
    <property type="nucleotide sequence ID" value="NZ_QEIM01000072.1"/>
</dbReference>
<sequence>MTGGWPPFRGLAPLARAVVEVGRLLRAWRSDSAALRGAWEGAQFKARADAMAHEALAARLARIAPALPVVSEEDPASLRGARPRRYWLVDPIDGTASYAHGFAGYVTQAALMADGRAELAAIHAPEADTLYLAARGQGAWANGRRLAPRPPAPPGAGLLTDNTPYPRGIARAVQLRFGYRRYLECGSIALKTCRIAEGAAHLFVKDVPVRDWDVAAPELLLAETGGALRRLDGTPFGYRGGFDHDGLIAAADPATAAAVAGWWRRAAGDARRGRGVPPKV</sequence>
<feature type="binding site" evidence="6">
    <location>
        <position position="72"/>
    </location>
    <ligand>
        <name>Mg(2+)</name>
        <dbReference type="ChEBI" id="CHEBI:18420"/>
        <label>1</label>
        <note>catalytic</note>
    </ligand>
</feature>
<dbReference type="Gene3D" id="3.30.540.10">
    <property type="entry name" value="Fructose-1,6-Bisphosphatase, subunit A, domain 1"/>
    <property type="match status" value="1"/>
</dbReference>
<evidence type="ECO:0000313" key="8">
    <source>
        <dbReference type="Proteomes" id="UP000253318"/>
    </source>
</evidence>
<keyword evidence="3 6" id="KW-0479">Metal-binding</keyword>
<name>A0A368T6V9_9ACTN</name>
<dbReference type="InterPro" id="IPR020583">
    <property type="entry name" value="Inositol_monoP_metal-BS"/>
</dbReference>
<feature type="binding site" evidence="6">
    <location>
        <position position="92"/>
    </location>
    <ligand>
        <name>Mg(2+)</name>
        <dbReference type="ChEBI" id="CHEBI:18420"/>
        <label>1</label>
        <note>catalytic</note>
    </ligand>
</feature>
<evidence type="ECO:0000256" key="4">
    <source>
        <dbReference type="ARBA" id="ARBA00022801"/>
    </source>
</evidence>
<protein>
    <recommendedName>
        <fullName evidence="2">inositol-phosphate phosphatase</fullName>
        <ecNumber evidence="2">3.1.3.25</ecNumber>
    </recommendedName>
</protein>
<dbReference type="EMBL" id="QEIN01000061">
    <property type="protein sequence ID" value="RCV59443.1"/>
    <property type="molecule type" value="Genomic_DNA"/>
</dbReference>
<dbReference type="OrthoDB" id="9772456at2"/>
<comment type="cofactor">
    <cofactor evidence="6">
        <name>Mg(2+)</name>
        <dbReference type="ChEBI" id="CHEBI:18420"/>
    </cofactor>
</comment>
<dbReference type="GO" id="GO:0046872">
    <property type="term" value="F:metal ion binding"/>
    <property type="evidence" value="ECO:0007669"/>
    <property type="project" value="UniProtKB-KW"/>
</dbReference>
<dbReference type="Pfam" id="PF00459">
    <property type="entry name" value="Inositol_P"/>
    <property type="match status" value="1"/>
</dbReference>
<dbReference type="PANTHER" id="PTHR20854">
    <property type="entry name" value="INOSITOL MONOPHOSPHATASE"/>
    <property type="match status" value="1"/>
</dbReference>
<evidence type="ECO:0000256" key="2">
    <source>
        <dbReference type="ARBA" id="ARBA00013106"/>
    </source>
</evidence>
<keyword evidence="4" id="KW-0378">Hydrolase</keyword>
<evidence type="ECO:0000256" key="6">
    <source>
        <dbReference type="PIRSR" id="PIRSR600760-2"/>
    </source>
</evidence>
<dbReference type="EC" id="3.1.3.25" evidence="2"/>
<dbReference type="Proteomes" id="UP000253318">
    <property type="component" value="Unassembled WGS sequence"/>
</dbReference>
<accession>A0A368T6V9</accession>
<gene>
    <name evidence="7" type="ORF">DEF24_09730</name>
</gene>
<dbReference type="GO" id="GO:0008934">
    <property type="term" value="F:inositol monophosphate 1-phosphatase activity"/>
    <property type="evidence" value="ECO:0007669"/>
    <property type="project" value="TreeGrafter"/>
</dbReference>
<dbReference type="SUPFAM" id="SSF56655">
    <property type="entry name" value="Carbohydrate phosphatase"/>
    <property type="match status" value="1"/>
</dbReference>
<dbReference type="AlphaFoldDB" id="A0A368T6V9"/>
<dbReference type="PRINTS" id="PR00377">
    <property type="entry name" value="IMPHPHTASES"/>
</dbReference>
<feature type="binding site" evidence="6">
    <location>
        <position position="213"/>
    </location>
    <ligand>
        <name>Mg(2+)</name>
        <dbReference type="ChEBI" id="CHEBI:18420"/>
        <label>1</label>
        <note>catalytic</note>
    </ligand>
</feature>
<keyword evidence="8" id="KW-1185">Reference proteome</keyword>
<evidence type="ECO:0000256" key="3">
    <source>
        <dbReference type="ARBA" id="ARBA00022723"/>
    </source>
</evidence>
<reference evidence="7 8" key="1">
    <citation type="submission" date="2018-04" db="EMBL/GenBank/DDBJ databases">
        <title>Novel actinobacteria from marine sediment.</title>
        <authorList>
            <person name="Ng Z.Y."/>
            <person name="Tan G.Y.A."/>
        </authorList>
    </citation>
    <scope>NUCLEOTIDE SEQUENCE [LARGE SCALE GENOMIC DNA]</scope>
    <source>
        <strain evidence="7 8">TPS81</strain>
    </source>
</reference>
<feature type="binding site" evidence="6">
    <location>
        <position position="90"/>
    </location>
    <ligand>
        <name>Mg(2+)</name>
        <dbReference type="ChEBI" id="CHEBI:18420"/>
        <label>2</label>
    </ligand>
</feature>
<comment type="catalytic activity">
    <reaction evidence="1">
        <text>a myo-inositol phosphate + H2O = myo-inositol + phosphate</text>
        <dbReference type="Rhea" id="RHEA:24056"/>
        <dbReference type="ChEBI" id="CHEBI:15377"/>
        <dbReference type="ChEBI" id="CHEBI:17268"/>
        <dbReference type="ChEBI" id="CHEBI:43474"/>
        <dbReference type="ChEBI" id="CHEBI:84139"/>
        <dbReference type="EC" id="3.1.3.25"/>
    </reaction>
</comment>